<dbReference type="PANTHER" id="PTHR42988">
    <property type="entry name" value="PHOSPHOHYDROLASE"/>
    <property type="match status" value="1"/>
</dbReference>
<evidence type="ECO:0000256" key="4">
    <source>
        <dbReference type="ARBA" id="ARBA00025742"/>
    </source>
</evidence>
<dbReference type="InterPro" id="IPR050884">
    <property type="entry name" value="CNP_phosphodiesterase-III"/>
</dbReference>
<evidence type="ECO:0000313" key="7">
    <source>
        <dbReference type="Proteomes" id="UP000192872"/>
    </source>
</evidence>
<dbReference type="SUPFAM" id="SSF56300">
    <property type="entry name" value="Metallo-dependent phosphatases"/>
    <property type="match status" value="1"/>
</dbReference>
<dbReference type="EMBL" id="LWDL01000001">
    <property type="protein sequence ID" value="OQW54745.1"/>
    <property type="molecule type" value="Genomic_DNA"/>
</dbReference>
<dbReference type="GO" id="GO:0046872">
    <property type="term" value="F:metal ion binding"/>
    <property type="evidence" value="ECO:0007669"/>
    <property type="project" value="UniProtKB-KW"/>
</dbReference>
<dbReference type="RefSeq" id="WP_376801512.1">
    <property type="nucleotide sequence ID" value="NZ_DBNB01000012.1"/>
</dbReference>
<sequence>MVFVLAHFSDPHLGPVARPSWGDLASKRMLGYANWLRSRRLIHRHDILSRLIADAKAHSPDHIVVTGDLTNLALPGEIIAARDWLESIAPPDRLTIVPGNHDAYVPGALEEAMTCWRDYASSDTAPGDHAGAQFPFIRRRGPVALIGLSTAVPTRPFSAAGRVDGRQIVRLADDLVTLSREGLFRIVLMHHPMDVTRKHWHKRLENGGTVRTVLTTAGAELVLNGHMHVPDLVTIAGPRSPIHVFSVPSASADPRQGTHGAGYALHRIEDKGADGFAWSYERRAINKDGEIVTLERGNTTLPNSRA</sequence>
<reference evidence="6 7" key="1">
    <citation type="journal article" date="2017" name="Water Res.">
        <title>Comammox in drinking water systems.</title>
        <authorList>
            <person name="Wang Y."/>
            <person name="Ma L."/>
            <person name="Mao Y."/>
            <person name="Jiang X."/>
            <person name="Xia Y."/>
            <person name="Yu K."/>
            <person name="Li B."/>
            <person name="Zhang T."/>
        </authorList>
    </citation>
    <scope>NUCLEOTIDE SEQUENCE [LARGE SCALE GENOMIC DNA]</scope>
    <source>
        <strain evidence="6">SG_bin8</strain>
    </source>
</reference>
<keyword evidence="1" id="KW-0479">Metal-binding</keyword>
<dbReference type="PANTHER" id="PTHR42988:SF2">
    <property type="entry name" value="CYCLIC NUCLEOTIDE PHOSPHODIESTERASE CBUA0032-RELATED"/>
    <property type="match status" value="1"/>
</dbReference>
<keyword evidence="2" id="KW-0378">Hydrolase</keyword>
<evidence type="ECO:0000256" key="1">
    <source>
        <dbReference type="ARBA" id="ARBA00022723"/>
    </source>
</evidence>
<dbReference type="InterPro" id="IPR004843">
    <property type="entry name" value="Calcineurin-like_PHP"/>
</dbReference>
<accession>A0A1W9I502</accession>
<comment type="caution">
    <text evidence="6">The sequence shown here is derived from an EMBL/GenBank/DDBJ whole genome shotgun (WGS) entry which is preliminary data.</text>
</comment>
<organism evidence="6 7">
    <name type="scientific">Candidatus Raskinella chloraquaticus</name>
    <dbReference type="NCBI Taxonomy" id="1951219"/>
    <lineage>
        <taxon>Bacteria</taxon>
        <taxon>Pseudomonadati</taxon>
        <taxon>Pseudomonadota</taxon>
        <taxon>Alphaproteobacteria</taxon>
        <taxon>Hyphomicrobiales</taxon>
        <taxon>Phreatobacteraceae</taxon>
        <taxon>Candidatus Raskinella</taxon>
    </lineage>
</organism>
<proteinExistence type="inferred from homology"/>
<dbReference type="Pfam" id="PF00149">
    <property type="entry name" value="Metallophos"/>
    <property type="match status" value="1"/>
</dbReference>
<evidence type="ECO:0000313" key="6">
    <source>
        <dbReference type="EMBL" id="OQW54745.1"/>
    </source>
</evidence>
<dbReference type="GO" id="GO:0016787">
    <property type="term" value="F:hydrolase activity"/>
    <property type="evidence" value="ECO:0007669"/>
    <property type="project" value="UniProtKB-KW"/>
</dbReference>
<dbReference type="InterPro" id="IPR029052">
    <property type="entry name" value="Metallo-depent_PP-like"/>
</dbReference>
<name>A0A1W9I502_9HYPH</name>
<dbReference type="Gene3D" id="3.60.21.10">
    <property type="match status" value="1"/>
</dbReference>
<evidence type="ECO:0000256" key="2">
    <source>
        <dbReference type="ARBA" id="ARBA00022801"/>
    </source>
</evidence>
<gene>
    <name evidence="6" type="ORF">A4S15_03895</name>
</gene>
<evidence type="ECO:0000256" key="3">
    <source>
        <dbReference type="ARBA" id="ARBA00023004"/>
    </source>
</evidence>
<dbReference type="AlphaFoldDB" id="A0A1W9I502"/>
<dbReference type="STRING" id="1827387.A4S15_03895"/>
<keyword evidence="3" id="KW-0408">Iron</keyword>
<dbReference type="Proteomes" id="UP000192872">
    <property type="component" value="Unassembled WGS sequence"/>
</dbReference>
<protein>
    <recommendedName>
        <fullName evidence="5">Calcineurin-like phosphoesterase domain-containing protein</fullName>
    </recommendedName>
</protein>
<evidence type="ECO:0000259" key="5">
    <source>
        <dbReference type="Pfam" id="PF00149"/>
    </source>
</evidence>
<comment type="similarity">
    <text evidence="4">Belongs to the cyclic nucleotide phosphodiesterase class-III family.</text>
</comment>
<feature type="domain" description="Calcineurin-like phosphoesterase" evidence="5">
    <location>
        <begin position="5"/>
        <end position="230"/>
    </location>
</feature>